<feature type="chain" id="PRO_5012052500" description="Outer membrane protein beta-barrel domain-containing protein" evidence="1">
    <location>
        <begin position="23"/>
        <end position="171"/>
    </location>
</feature>
<name>A0A1T5HT26_9BACT</name>
<evidence type="ECO:0008006" key="4">
    <source>
        <dbReference type="Google" id="ProtNLM"/>
    </source>
</evidence>
<dbReference type="Pfam" id="PF12099">
    <property type="entry name" value="DUF3575"/>
    <property type="match status" value="1"/>
</dbReference>
<dbReference type="Proteomes" id="UP000191055">
    <property type="component" value="Unassembled WGS sequence"/>
</dbReference>
<evidence type="ECO:0000313" key="2">
    <source>
        <dbReference type="EMBL" id="SKC23817.1"/>
    </source>
</evidence>
<reference evidence="2 3" key="1">
    <citation type="submission" date="2017-02" db="EMBL/GenBank/DDBJ databases">
        <authorList>
            <person name="Peterson S.W."/>
        </authorList>
    </citation>
    <scope>NUCLEOTIDE SEQUENCE [LARGE SCALE GENOMIC DNA]</scope>
    <source>
        <strain evidence="2 3">DSM 24412</strain>
    </source>
</reference>
<dbReference type="EMBL" id="FUYV01000021">
    <property type="protein sequence ID" value="SKC23817.1"/>
    <property type="molecule type" value="Genomic_DNA"/>
</dbReference>
<keyword evidence="3" id="KW-1185">Reference proteome</keyword>
<dbReference type="InterPro" id="IPR021958">
    <property type="entry name" value="DUF3575"/>
</dbReference>
<protein>
    <recommendedName>
        <fullName evidence="4">Outer membrane protein beta-barrel domain-containing protein</fullName>
    </recommendedName>
</protein>
<dbReference type="AlphaFoldDB" id="A0A1T5HT26"/>
<dbReference type="STRING" id="889453.SAMN03080601_03102"/>
<organism evidence="2 3">
    <name type="scientific">Alkalitalea saponilacus</name>
    <dbReference type="NCBI Taxonomy" id="889453"/>
    <lineage>
        <taxon>Bacteria</taxon>
        <taxon>Pseudomonadati</taxon>
        <taxon>Bacteroidota</taxon>
        <taxon>Bacteroidia</taxon>
        <taxon>Marinilabiliales</taxon>
        <taxon>Marinilabiliaceae</taxon>
        <taxon>Alkalitalea</taxon>
    </lineage>
</organism>
<keyword evidence="1" id="KW-0732">Signal</keyword>
<proteinExistence type="predicted"/>
<dbReference type="OrthoDB" id="1118958at2"/>
<evidence type="ECO:0000256" key="1">
    <source>
        <dbReference type="SAM" id="SignalP"/>
    </source>
</evidence>
<evidence type="ECO:0000313" key="3">
    <source>
        <dbReference type="Proteomes" id="UP000191055"/>
    </source>
</evidence>
<sequence>MNRKIGFLVIALLCAVSFSATAQQAVKLGPLGFLFGNYNLRYEKALSEKGSWQVGANYYNYEIFDVTSTGFGLDAAYRNYFKEAMVGAYVSPALGFQTNTTSVSVFDDTSAGYSLLGLGVTLGYQWIGGGGFVTDLGLGYGYNVEVGKDDKLTGDFGGGGVRFTFAIGYAF</sequence>
<dbReference type="RefSeq" id="WP_079558772.1">
    <property type="nucleotide sequence ID" value="NZ_CP021904.1"/>
</dbReference>
<feature type="signal peptide" evidence="1">
    <location>
        <begin position="1"/>
        <end position="22"/>
    </location>
</feature>
<accession>A0A1T5HT26</accession>
<gene>
    <name evidence="2" type="ORF">SAMN03080601_03102</name>
</gene>
<dbReference type="KEGG" id="asx:CDL62_00150"/>